<keyword evidence="2" id="KW-1185">Reference proteome</keyword>
<name>A0ACB6R8F4_9PLEO</name>
<accession>A0ACB6R8F4</accession>
<protein>
    <submittedName>
        <fullName evidence="1">Uncharacterized protein</fullName>
    </submittedName>
</protein>
<sequence>MAPNLTHHVTAIPSSFTVPPFHENSTKPLLSSLRNGSCSHRKVFAMVMRTLTIYSVVWVCFGTAVSRNNCKGLTKIIEITHFAAKSLIEVLSDRYLHTSQPVLQRLKQVGSILAGIAAYRNADRWSLDWAVSNAVPRVWFCLGKETATSNFVTIETPTSLMDIRVMRTNPFLFIESPCKYESRSYPRAKGTARPRLRSRISLRPTANTEHQEKLSSPRKAWSNAIGIVTTISRCGAGGRSIWRRDNWLSGTITTGLSGILYGFFGAWLRDLEVTSKQLRGCNTILPGIPDLLSPKFRGYNSRILKGSACFRVHRSMFPLSYTSFGVPSDFASAWYHSWNPKTVVLPPSQSGHASLVVPDLFLYSLAMPPRHWITLHRGHALIWQLRSFTTSFSHNGYGQAAPVRRTSSLNANSGNQLDRDWTRTGWRLQYPLLRRETPVNSKRTDEIDIVGGVGRKVGVKGQRSEKRYIRGLSHLESDVIPHKSIMDPAFICVTATVHVTKDAAPSRHVVMRCMYRRQQPSTPEKETKVTPYQLRSHRGCLRAALFIVLERPVTRLLHSP</sequence>
<dbReference type="Proteomes" id="UP000799755">
    <property type="component" value="Unassembled WGS sequence"/>
</dbReference>
<evidence type="ECO:0000313" key="1">
    <source>
        <dbReference type="EMBL" id="KAF2475558.1"/>
    </source>
</evidence>
<evidence type="ECO:0000313" key="2">
    <source>
        <dbReference type="Proteomes" id="UP000799755"/>
    </source>
</evidence>
<reference evidence="1" key="1">
    <citation type="journal article" date="2020" name="Stud. Mycol.">
        <title>101 Dothideomycetes genomes: a test case for predicting lifestyles and emergence of pathogens.</title>
        <authorList>
            <person name="Haridas S."/>
            <person name="Albert R."/>
            <person name="Binder M."/>
            <person name="Bloem J."/>
            <person name="Labutti K."/>
            <person name="Salamov A."/>
            <person name="Andreopoulos B."/>
            <person name="Baker S."/>
            <person name="Barry K."/>
            <person name="Bills G."/>
            <person name="Bluhm B."/>
            <person name="Cannon C."/>
            <person name="Castanera R."/>
            <person name="Culley D."/>
            <person name="Daum C."/>
            <person name="Ezra D."/>
            <person name="Gonzalez J."/>
            <person name="Henrissat B."/>
            <person name="Kuo A."/>
            <person name="Liang C."/>
            <person name="Lipzen A."/>
            <person name="Lutzoni F."/>
            <person name="Magnuson J."/>
            <person name="Mondo S."/>
            <person name="Nolan M."/>
            <person name="Ohm R."/>
            <person name="Pangilinan J."/>
            <person name="Park H.-J."/>
            <person name="Ramirez L."/>
            <person name="Alfaro M."/>
            <person name="Sun H."/>
            <person name="Tritt A."/>
            <person name="Yoshinaga Y."/>
            <person name="Zwiers L.-H."/>
            <person name="Turgeon B."/>
            <person name="Goodwin S."/>
            <person name="Spatafora J."/>
            <person name="Crous P."/>
            <person name="Grigoriev I."/>
        </authorList>
    </citation>
    <scope>NUCLEOTIDE SEQUENCE</scope>
    <source>
        <strain evidence="1">ATCC 200398</strain>
    </source>
</reference>
<comment type="caution">
    <text evidence="1">The sequence shown here is derived from an EMBL/GenBank/DDBJ whole genome shotgun (WGS) entry which is preliminary data.</text>
</comment>
<proteinExistence type="predicted"/>
<dbReference type="EMBL" id="MU003496">
    <property type="protein sequence ID" value="KAF2475558.1"/>
    <property type="molecule type" value="Genomic_DNA"/>
</dbReference>
<gene>
    <name evidence="1" type="ORF">BDR25DRAFT_350900</name>
</gene>
<organism evidence="1 2">
    <name type="scientific">Lindgomyces ingoldianus</name>
    <dbReference type="NCBI Taxonomy" id="673940"/>
    <lineage>
        <taxon>Eukaryota</taxon>
        <taxon>Fungi</taxon>
        <taxon>Dikarya</taxon>
        <taxon>Ascomycota</taxon>
        <taxon>Pezizomycotina</taxon>
        <taxon>Dothideomycetes</taxon>
        <taxon>Pleosporomycetidae</taxon>
        <taxon>Pleosporales</taxon>
        <taxon>Lindgomycetaceae</taxon>
        <taxon>Lindgomyces</taxon>
    </lineage>
</organism>